<evidence type="ECO:0000256" key="1">
    <source>
        <dbReference type="ARBA" id="ARBA00006479"/>
    </source>
</evidence>
<name>A0A395W8U4_9FIRM</name>
<evidence type="ECO:0000256" key="6">
    <source>
        <dbReference type="ARBA" id="ARBA00022840"/>
    </source>
</evidence>
<evidence type="ECO:0000256" key="2">
    <source>
        <dbReference type="ARBA" id="ARBA00014701"/>
    </source>
</evidence>
<dbReference type="GO" id="GO:0004340">
    <property type="term" value="F:glucokinase activity"/>
    <property type="evidence" value="ECO:0007669"/>
    <property type="project" value="InterPro"/>
</dbReference>
<dbReference type="Proteomes" id="UP000265489">
    <property type="component" value="Unassembled WGS sequence"/>
</dbReference>
<dbReference type="PANTHER" id="PTHR18964:SF149">
    <property type="entry name" value="BIFUNCTIONAL UDP-N-ACETYLGLUCOSAMINE 2-EPIMERASE_N-ACETYLMANNOSAMINE KINASE"/>
    <property type="match status" value="1"/>
</dbReference>
<dbReference type="GO" id="GO:0005524">
    <property type="term" value="F:ATP binding"/>
    <property type="evidence" value="ECO:0007669"/>
    <property type="project" value="UniProtKB-KW"/>
</dbReference>
<proteinExistence type="inferred from homology"/>
<accession>A0A395W8U4</accession>
<dbReference type="PANTHER" id="PTHR18964">
    <property type="entry name" value="ROK (REPRESSOR, ORF, KINASE) FAMILY"/>
    <property type="match status" value="1"/>
</dbReference>
<dbReference type="GO" id="GO:0006096">
    <property type="term" value="P:glycolytic process"/>
    <property type="evidence" value="ECO:0007669"/>
    <property type="project" value="InterPro"/>
</dbReference>
<dbReference type="SUPFAM" id="SSF53067">
    <property type="entry name" value="Actin-like ATPase domain"/>
    <property type="match status" value="1"/>
</dbReference>
<keyword evidence="5" id="KW-0418">Kinase</keyword>
<dbReference type="RefSeq" id="WP_118325165.1">
    <property type="nucleotide sequence ID" value="NZ_CATXNH010000105.1"/>
</dbReference>
<evidence type="ECO:0000256" key="3">
    <source>
        <dbReference type="ARBA" id="ARBA00022679"/>
    </source>
</evidence>
<comment type="similarity">
    <text evidence="1">Belongs to the ROK (NagC/XylR) family.</text>
</comment>
<sequence>MKYGFGVDIGGTTIKIGLFSVEGDLIEKWEIPTNKTDNGKHILKEIADFIHRTIEEKNIDKTDVLGVGLGVPGPVNKNGVVNGCVNLGWNAFNVEKEFNEISGFSVKVGNDANVAALGEMWQGAGKGYQDVLMVTLGTGVGGGCVLDGKIVSGIHGAGGEIGHIPVKDDEPIACNCGNHGCLEQYVSATGIVTQAKKTLEQDIRSSSLRNYASLEAKNIYDEAKNGDEIANEVVNLTCKILAKSIAQVCCVIDPEIIVIGGGVSKAGDILTSRISTFFKEYAFHACENTPIVLAKLENDAGMYGCVKSLF</sequence>
<dbReference type="InterPro" id="IPR004654">
    <property type="entry name" value="ROK_glcA"/>
</dbReference>
<evidence type="ECO:0000256" key="4">
    <source>
        <dbReference type="ARBA" id="ARBA00022741"/>
    </source>
</evidence>
<organism evidence="8 9">
    <name type="scientific">Holdemanella biformis</name>
    <dbReference type="NCBI Taxonomy" id="1735"/>
    <lineage>
        <taxon>Bacteria</taxon>
        <taxon>Bacillati</taxon>
        <taxon>Bacillota</taxon>
        <taxon>Erysipelotrichia</taxon>
        <taxon>Erysipelotrichales</taxon>
        <taxon>Erysipelotrichaceae</taxon>
        <taxon>Holdemanella</taxon>
    </lineage>
</organism>
<keyword evidence="6" id="KW-0067">ATP-binding</keyword>
<gene>
    <name evidence="8" type="ORF">DWW32_06430</name>
</gene>
<protein>
    <recommendedName>
        <fullName evidence="2">Glucokinase</fullName>
    </recommendedName>
    <alternativeName>
        <fullName evidence="7">Glucose kinase</fullName>
    </alternativeName>
</protein>
<evidence type="ECO:0000256" key="5">
    <source>
        <dbReference type="ARBA" id="ARBA00022777"/>
    </source>
</evidence>
<evidence type="ECO:0000256" key="7">
    <source>
        <dbReference type="ARBA" id="ARBA00032386"/>
    </source>
</evidence>
<keyword evidence="4" id="KW-0547">Nucleotide-binding</keyword>
<reference evidence="8 9" key="1">
    <citation type="submission" date="2018-08" db="EMBL/GenBank/DDBJ databases">
        <title>A genome reference for cultivated species of the human gut microbiota.</title>
        <authorList>
            <person name="Zou Y."/>
            <person name="Xue W."/>
            <person name="Luo G."/>
        </authorList>
    </citation>
    <scope>NUCLEOTIDE SEQUENCE [LARGE SCALE GENOMIC DNA]</scope>
    <source>
        <strain evidence="8 9">AF15-20</strain>
    </source>
</reference>
<dbReference type="InterPro" id="IPR043129">
    <property type="entry name" value="ATPase_NBD"/>
</dbReference>
<dbReference type="Pfam" id="PF00480">
    <property type="entry name" value="ROK"/>
    <property type="match status" value="1"/>
</dbReference>
<dbReference type="NCBIfam" id="TIGR00744">
    <property type="entry name" value="ROK_glcA_fam"/>
    <property type="match status" value="1"/>
</dbReference>
<keyword evidence="3" id="KW-0808">Transferase</keyword>
<evidence type="ECO:0000313" key="9">
    <source>
        <dbReference type="Proteomes" id="UP000265489"/>
    </source>
</evidence>
<dbReference type="InterPro" id="IPR000600">
    <property type="entry name" value="ROK"/>
</dbReference>
<comment type="caution">
    <text evidence="8">The sequence shown here is derived from an EMBL/GenBank/DDBJ whole genome shotgun (WGS) entry which is preliminary data.</text>
</comment>
<dbReference type="AlphaFoldDB" id="A0A395W8U4"/>
<dbReference type="GO" id="GO:0005737">
    <property type="term" value="C:cytoplasm"/>
    <property type="evidence" value="ECO:0007669"/>
    <property type="project" value="InterPro"/>
</dbReference>
<dbReference type="Gene3D" id="3.30.420.40">
    <property type="match status" value="2"/>
</dbReference>
<evidence type="ECO:0000313" key="8">
    <source>
        <dbReference type="EMBL" id="RGU91502.1"/>
    </source>
</evidence>
<dbReference type="EMBL" id="QRYQ01000010">
    <property type="protein sequence ID" value="RGU91502.1"/>
    <property type="molecule type" value="Genomic_DNA"/>
</dbReference>
<dbReference type="GeneID" id="66578744"/>